<evidence type="ECO:0000313" key="2">
    <source>
        <dbReference type="EMBL" id="KAA0067425.1"/>
    </source>
</evidence>
<name>A0A5A7VNY7_CUCMM</name>
<evidence type="ECO:0000313" key="3">
    <source>
        <dbReference type="Proteomes" id="UP000321393"/>
    </source>
</evidence>
<feature type="compositionally biased region" description="Low complexity" evidence="1">
    <location>
        <begin position="88"/>
        <end position="99"/>
    </location>
</feature>
<dbReference type="Proteomes" id="UP000321393">
    <property type="component" value="Unassembled WGS sequence"/>
</dbReference>
<sequence>MCLRLKDYWSVLEFVNNQHSNSQDTSLSNLKDYDSFDSEDNVVLSILLQHKAGHPTDSSPTPPKLTQVPYCPSRVTLPPQEEETLVPEESSTSTEDLISSSDNKTLELMSTEGSGESSISMSPPWHIEEGAHKWKCVVRWRIADRANISDQFNSYPAILDLICNTDLLSYSF</sequence>
<reference evidence="2 3" key="1">
    <citation type="submission" date="2019-08" db="EMBL/GenBank/DDBJ databases">
        <title>Draft genome sequences of two oriental melons (Cucumis melo L. var makuwa).</title>
        <authorList>
            <person name="Kwon S.-Y."/>
        </authorList>
    </citation>
    <scope>NUCLEOTIDE SEQUENCE [LARGE SCALE GENOMIC DNA]</scope>
    <source>
        <strain evidence="3">cv. SW 3</strain>
        <tissue evidence="2">Leaf</tissue>
    </source>
</reference>
<dbReference type="AlphaFoldDB" id="A0A5A7VNY7"/>
<proteinExistence type="predicted"/>
<feature type="region of interest" description="Disordered" evidence="1">
    <location>
        <begin position="52"/>
        <end position="99"/>
    </location>
</feature>
<comment type="caution">
    <text evidence="2">The sequence shown here is derived from an EMBL/GenBank/DDBJ whole genome shotgun (WGS) entry which is preliminary data.</text>
</comment>
<gene>
    <name evidence="2" type="ORF">E6C27_scaffold40G00860</name>
</gene>
<evidence type="ECO:0000256" key="1">
    <source>
        <dbReference type="SAM" id="MobiDB-lite"/>
    </source>
</evidence>
<organism evidence="2 3">
    <name type="scientific">Cucumis melo var. makuwa</name>
    <name type="common">Oriental melon</name>
    <dbReference type="NCBI Taxonomy" id="1194695"/>
    <lineage>
        <taxon>Eukaryota</taxon>
        <taxon>Viridiplantae</taxon>
        <taxon>Streptophyta</taxon>
        <taxon>Embryophyta</taxon>
        <taxon>Tracheophyta</taxon>
        <taxon>Spermatophyta</taxon>
        <taxon>Magnoliopsida</taxon>
        <taxon>eudicotyledons</taxon>
        <taxon>Gunneridae</taxon>
        <taxon>Pentapetalae</taxon>
        <taxon>rosids</taxon>
        <taxon>fabids</taxon>
        <taxon>Cucurbitales</taxon>
        <taxon>Cucurbitaceae</taxon>
        <taxon>Benincaseae</taxon>
        <taxon>Cucumis</taxon>
    </lineage>
</organism>
<protein>
    <submittedName>
        <fullName evidence="2">Mitochondrial protein</fullName>
    </submittedName>
</protein>
<dbReference type="EMBL" id="SSTE01000542">
    <property type="protein sequence ID" value="KAA0067425.1"/>
    <property type="molecule type" value="Genomic_DNA"/>
</dbReference>
<accession>A0A5A7VNY7</accession>